<dbReference type="InterPro" id="IPR001789">
    <property type="entry name" value="Sig_transdc_resp-reg_receiver"/>
</dbReference>
<dbReference type="CDD" id="cd17580">
    <property type="entry name" value="REC_2_DhkD-like"/>
    <property type="match status" value="1"/>
</dbReference>
<reference evidence="8 9" key="1">
    <citation type="submission" date="2023-11" db="EMBL/GenBank/DDBJ databases">
        <title>Paucibacter sp. nov., isolated from fresh soil in Korea.</title>
        <authorList>
            <person name="Le N.T.T."/>
        </authorList>
    </citation>
    <scope>NUCLEOTIDE SEQUENCE [LARGE SCALE GENOMIC DNA]</scope>
    <source>
        <strain evidence="8 9">R3-3</strain>
    </source>
</reference>
<dbReference type="InterPro" id="IPR005467">
    <property type="entry name" value="His_kinase_dom"/>
</dbReference>
<dbReference type="PROSITE" id="PS50109">
    <property type="entry name" value="HIS_KIN"/>
    <property type="match status" value="1"/>
</dbReference>
<dbReference type="InterPro" id="IPR003594">
    <property type="entry name" value="HATPase_dom"/>
</dbReference>
<comment type="catalytic activity">
    <reaction evidence="1">
        <text>ATP + protein L-histidine = ADP + protein N-phospho-L-histidine.</text>
        <dbReference type="EC" id="2.7.13.3"/>
    </reaction>
</comment>
<organism evidence="8 9">
    <name type="scientific">Roseateles agri</name>
    <dbReference type="NCBI Taxonomy" id="3098619"/>
    <lineage>
        <taxon>Bacteria</taxon>
        <taxon>Pseudomonadati</taxon>
        <taxon>Pseudomonadota</taxon>
        <taxon>Betaproteobacteria</taxon>
        <taxon>Burkholderiales</taxon>
        <taxon>Sphaerotilaceae</taxon>
        <taxon>Roseateles</taxon>
    </lineage>
</organism>
<dbReference type="RefSeq" id="WP_320423312.1">
    <property type="nucleotide sequence ID" value="NZ_JAXCLA010000004.1"/>
</dbReference>
<dbReference type="SMART" id="SM00448">
    <property type="entry name" value="REC"/>
    <property type="match status" value="2"/>
</dbReference>
<evidence type="ECO:0000256" key="5">
    <source>
        <dbReference type="SAM" id="Coils"/>
    </source>
</evidence>
<gene>
    <name evidence="8" type="ORF">SNE35_12855</name>
</gene>
<keyword evidence="5" id="KW-0175">Coiled coil</keyword>
<dbReference type="InterPro" id="IPR003661">
    <property type="entry name" value="HisK_dim/P_dom"/>
</dbReference>
<evidence type="ECO:0000313" key="8">
    <source>
        <dbReference type="EMBL" id="MDY0745404.1"/>
    </source>
</evidence>
<comment type="caution">
    <text evidence="8">The sequence shown here is derived from an EMBL/GenBank/DDBJ whole genome shotgun (WGS) entry which is preliminary data.</text>
</comment>
<dbReference type="SUPFAM" id="SSF47384">
    <property type="entry name" value="Homodimeric domain of signal transducing histidine kinase"/>
    <property type="match status" value="1"/>
</dbReference>
<keyword evidence="9" id="KW-1185">Reference proteome</keyword>
<sequence>MPLTTGFGDLPEDGADVGRANVLIVDDLPEKLLVIETILEELGQNLVIARSGTEALKEVLKQEFAVILLDVNMPGMDGLETARLLRTYRRSAHTPIIFITAYADELQTTQGYELGAVDYILSPVVAEVLRSKVRVFVELYISQRRLKLQALERIALATAEAAQRAAEESTRRSNFLAHASRVLTSSLDADVAMQRLLELVVPGMTSQAWLAMLGDAQSPGRLLGCSAVDGVPSFAEAGLDQLPQPLHDALLMLDESPARFGIGGFVVLPIVSAAAGRGARPLGALLVEDGAARLDGALLEELVDRAGLAFENARLYRNLQIEIVERRQAQQQLQDANQRKDEFLAMLSHELRNPLAPIRNAVEVIRRLTPGADKRIAWATDVTERQVRQLTRLVEELLDVARISQGKIVLRTAPLDLCAVVAHGVETVRELIDKRGHTLRLSLPHEPVSLQGDFARLAQVVANLLNNAAKYTEDGGEIEVALEVQGTRAQIRVRDNGLGIDAELLPYVFELFEQGKRSLDRSQGGLGVGLTLVQRLVHLHGGEVVALSGGMGLGSEFIVTLPGVTMGTTGSASPDADGAVAGTVSRSGCRVLVVDDNPDITHTIAAYLELNGYEVQSAADGMEAIALAASFAPDVVLLDIGLPLMDGYQVARQLYALPQTARSFLVALTGYGQSEDRRRAQEAGFGAHIVKPADPQALMRLIEDWLATRRSGGPNGLTPSVKEATV</sequence>
<dbReference type="PANTHER" id="PTHR43547">
    <property type="entry name" value="TWO-COMPONENT HISTIDINE KINASE"/>
    <property type="match status" value="1"/>
</dbReference>
<dbReference type="Gene3D" id="1.10.287.130">
    <property type="match status" value="1"/>
</dbReference>
<dbReference type="Proteomes" id="UP001285263">
    <property type="component" value="Unassembled WGS sequence"/>
</dbReference>
<feature type="domain" description="Response regulatory" evidence="7">
    <location>
        <begin position="21"/>
        <end position="137"/>
    </location>
</feature>
<feature type="domain" description="Response regulatory" evidence="7">
    <location>
        <begin position="590"/>
        <end position="706"/>
    </location>
</feature>
<dbReference type="PANTHER" id="PTHR43547:SF2">
    <property type="entry name" value="HYBRID SIGNAL TRANSDUCTION HISTIDINE KINASE C"/>
    <property type="match status" value="1"/>
</dbReference>
<evidence type="ECO:0000259" key="7">
    <source>
        <dbReference type="PROSITE" id="PS50110"/>
    </source>
</evidence>
<name>A0ABU5DGX8_9BURK</name>
<feature type="coiled-coil region" evidence="5">
    <location>
        <begin position="319"/>
        <end position="346"/>
    </location>
</feature>
<dbReference type="InterPro" id="IPR029016">
    <property type="entry name" value="GAF-like_dom_sf"/>
</dbReference>
<dbReference type="SMART" id="SM00388">
    <property type="entry name" value="HisKA"/>
    <property type="match status" value="1"/>
</dbReference>
<evidence type="ECO:0000256" key="1">
    <source>
        <dbReference type="ARBA" id="ARBA00000085"/>
    </source>
</evidence>
<dbReference type="CDD" id="cd00082">
    <property type="entry name" value="HisKA"/>
    <property type="match status" value="1"/>
</dbReference>
<feature type="modified residue" description="4-aspartylphosphate" evidence="4">
    <location>
        <position position="639"/>
    </location>
</feature>
<feature type="domain" description="Histidine kinase" evidence="6">
    <location>
        <begin position="346"/>
        <end position="565"/>
    </location>
</feature>
<dbReference type="Gene3D" id="3.30.450.40">
    <property type="match status" value="1"/>
</dbReference>
<dbReference type="SUPFAM" id="SSF55874">
    <property type="entry name" value="ATPase domain of HSP90 chaperone/DNA topoisomerase II/histidine kinase"/>
    <property type="match status" value="1"/>
</dbReference>
<dbReference type="InterPro" id="IPR036097">
    <property type="entry name" value="HisK_dim/P_sf"/>
</dbReference>
<feature type="modified residue" description="4-aspartylphosphate" evidence="4">
    <location>
        <position position="70"/>
    </location>
</feature>
<dbReference type="PROSITE" id="PS50110">
    <property type="entry name" value="RESPONSE_REGULATORY"/>
    <property type="match status" value="2"/>
</dbReference>
<evidence type="ECO:0000256" key="2">
    <source>
        <dbReference type="ARBA" id="ARBA00012438"/>
    </source>
</evidence>
<dbReference type="Pfam" id="PF02518">
    <property type="entry name" value="HATPase_c"/>
    <property type="match status" value="1"/>
</dbReference>
<dbReference type="SMART" id="SM00387">
    <property type="entry name" value="HATPase_c"/>
    <property type="match status" value="1"/>
</dbReference>
<dbReference type="SUPFAM" id="SSF55781">
    <property type="entry name" value="GAF domain-like"/>
    <property type="match status" value="1"/>
</dbReference>
<dbReference type="Pfam" id="PF00512">
    <property type="entry name" value="HisKA"/>
    <property type="match status" value="1"/>
</dbReference>
<keyword evidence="3 4" id="KW-0597">Phosphoprotein</keyword>
<dbReference type="PRINTS" id="PR00344">
    <property type="entry name" value="BCTRLSENSOR"/>
</dbReference>
<dbReference type="EC" id="2.7.13.3" evidence="2"/>
<dbReference type="InterPro" id="IPR011006">
    <property type="entry name" value="CheY-like_superfamily"/>
</dbReference>
<dbReference type="EMBL" id="JAXCLA010000004">
    <property type="protein sequence ID" value="MDY0745404.1"/>
    <property type="molecule type" value="Genomic_DNA"/>
</dbReference>
<dbReference type="CDD" id="cd00075">
    <property type="entry name" value="HATPase"/>
    <property type="match status" value="1"/>
</dbReference>
<protein>
    <recommendedName>
        <fullName evidence="2">histidine kinase</fullName>
        <ecNumber evidence="2">2.7.13.3</ecNumber>
    </recommendedName>
</protein>
<dbReference type="InterPro" id="IPR036890">
    <property type="entry name" value="HATPase_C_sf"/>
</dbReference>
<evidence type="ECO:0000256" key="4">
    <source>
        <dbReference type="PROSITE-ProRule" id="PRU00169"/>
    </source>
</evidence>
<evidence type="ECO:0000256" key="3">
    <source>
        <dbReference type="ARBA" id="ARBA00022553"/>
    </source>
</evidence>
<dbReference type="SUPFAM" id="SSF52172">
    <property type="entry name" value="CheY-like"/>
    <property type="match status" value="2"/>
</dbReference>
<evidence type="ECO:0000313" key="9">
    <source>
        <dbReference type="Proteomes" id="UP001285263"/>
    </source>
</evidence>
<dbReference type="Pfam" id="PF00072">
    <property type="entry name" value="Response_reg"/>
    <property type="match status" value="2"/>
</dbReference>
<dbReference type="InterPro" id="IPR004358">
    <property type="entry name" value="Sig_transdc_His_kin-like_C"/>
</dbReference>
<accession>A0ABU5DGX8</accession>
<proteinExistence type="predicted"/>
<dbReference type="Gene3D" id="3.40.50.2300">
    <property type="match status" value="2"/>
</dbReference>
<evidence type="ECO:0000259" key="6">
    <source>
        <dbReference type="PROSITE" id="PS50109"/>
    </source>
</evidence>
<dbReference type="Gene3D" id="3.30.565.10">
    <property type="entry name" value="Histidine kinase-like ATPase, C-terminal domain"/>
    <property type="match status" value="1"/>
</dbReference>